<dbReference type="InterPro" id="IPR029016">
    <property type="entry name" value="GAF-like_dom_sf"/>
</dbReference>
<dbReference type="SUPFAM" id="SSF55781">
    <property type="entry name" value="GAF domain-like"/>
    <property type="match status" value="1"/>
</dbReference>
<dbReference type="InterPro" id="IPR036890">
    <property type="entry name" value="HATPase_C_sf"/>
</dbReference>
<dbReference type="SMART" id="SM00065">
    <property type="entry name" value="GAF"/>
    <property type="match status" value="1"/>
</dbReference>
<dbReference type="EMBL" id="BDQI01000043">
    <property type="protein sequence ID" value="GAX57964.1"/>
    <property type="molecule type" value="Genomic_DNA"/>
</dbReference>
<dbReference type="Gene3D" id="3.30.450.40">
    <property type="match status" value="1"/>
</dbReference>
<dbReference type="Pfam" id="PF13581">
    <property type="entry name" value="HATPase_c_2"/>
    <property type="match status" value="1"/>
</dbReference>
<dbReference type="InterPro" id="IPR001932">
    <property type="entry name" value="PPM-type_phosphatase-like_dom"/>
</dbReference>
<keyword evidence="1" id="KW-0378">Hydrolase</keyword>
<evidence type="ECO:0000313" key="4">
    <source>
        <dbReference type="EMBL" id="GAX57964.1"/>
    </source>
</evidence>
<gene>
    <name evidence="4" type="ORF">SO3561_09535</name>
</gene>
<dbReference type="SMART" id="SM00331">
    <property type="entry name" value="PP2C_SIG"/>
    <property type="match status" value="1"/>
</dbReference>
<name>A0A250VV25_STROL</name>
<dbReference type="Gene3D" id="3.30.565.10">
    <property type="entry name" value="Histidine kinase-like ATPase, C-terminal domain"/>
    <property type="match status" value="1"/>
</dbReference>
<dbReference type="InterPro" id="IPR003594">
    <property type="entry name" value="HATPase_dom"/>
</dbReference>
<comment type="caution">
    <text evidence="4">The sequence shown here is derived from an EMBL/GenBank/DDBJ whole genome shotgun (WGS) entry which is preliminary data.</text>
</comment>
<evidence type="ECO:0000256" key="1">
    <source>
        <dbReference type="ARBA" id="ARBA00022801"/>
    </source>
</evidence>
<dbReference type="SUPFAM" id="SSF55874">
    <property type="entry name" value="ATPase domain of HSP90 chaperone/DNA topoisomerase II/histidine kinase"/>
    <property type="match status" value="1"/>
</dbReference>
<dbReference type="InterPro" id="IPR052016">
    <property type="entry name" value="Bact_Sigma-Reg"/>
</dbReference>
<feature type="domain" description="GAF" evidence="2">
    <location>
        <begin position="4"/>
        <end position="171"/>
    </location>
</feature>
<accession>A0A250VV25</accession>
<proteinExistence type="predicted"/>
<dbReference type="Proteomes" id="UP000217446">
    <property type="component" value="Unassembled WGS sequence"/>
</dbReference>
<dbReference type="PANTHER" id="PTHR43156:SF2">
    <property type="entry name" value="STAGE II SPORULATION PROTEIN E"/>
    <property type="match status" value="1"/>
</dbReference>
<dbReference type="FunFam" id="3.60.40.10:FF:000031">
    <property type="entry name" value="PAS sensor protein"/>
    <property type="match status" value="1"/>
</dbReference>
<dbReference type="Pfam" id="PF07228">
    <property type="entry name" value="SpoIIE"/>
    <property type="match status" value="1"/>
</dbReference>
<dbReference type="SUPFAM" id="SSF81606">
    <property type="entry name" value="PP2C-like"/>
    <property type="match status" value="1"/>
</dbReference>
<feature type="domain" description="PPM-type phosphatase" evidence="3">
    <location>
        <begin position="192"/>
        <end position="413"/>
    </location>
</feature>
<evidence type="ECO:0000259" key="3">
    <source>
        <dbReference type="SMART" id="SM00331"/>
    </source>
</evidence>
<evidence type="ECO:0008006" key="6">
    <source>
        <dbReference type="Google" id="ProtNLM"/>
    </source>
</evidence>
<sequence>MVNEASVRVGTTLDIARTAQELADLATERFADAVIVDLLESSSGDEPPATDTPVVRRVAQQSVPDGYPETNYLEAIYGESSVPPQQLHRYTDGSPPARALVTGRPSRHRLDASASMLVIPLCARGTTLGVAQFFRHHKPDAYRDEDLLLAQEIAARAAVAIDNARRYTHARAAALTLQRSLLPRSTPVQSAVEVACRYLPAAAQLGVGGDWYDVIPLSGARVALVVGGVVGHGIHAAATMGRLRTAVRTLADIDLPPDELLTHLDDVVIRLSAEVSAQTDAESVGDIGATCLYAVYDPVSSHCILARAGHVLPAVVNGNGTVDILDLPPGPPLGLGGLPFEATEIDLPEGSLLALYTDGLIEARDHDIETGLTLLRQALAQPAPSLESACDTVLETLLPARPDDDVALLLARTHALGSRQVASWDVEADPAAVSRARANVSQQLTTWGLDELDFTTELVVSELVTNAIRYGRPPIQLRLIHDHTLLCEVSDDSSTTPHQRRARGYDEGGRGLLLVSQVTEHWGTRHARHGKTVWAECALGAPELFSDAAALDVEGVPGVV</sequence>
<dbReference type="AlphaFoldDB" id="A0A250VV25"/>
<dbReference type="CDD" id="cd16936">
    <property type="entry name" value="HATPase_RsbW-like"/>
    <property type="match status" value="1"/>
</dbReference>
<reference evidence="5" key="1">
    <citation type="submission" date="2017-05" db="EMBL/GenBank/DDBJ databases">
        <title>Streptomyces olivochromogenes NBRC 3561 whole genome shotgun sequence.</title>
        <authorList>
            <person name="Dohra H."/>
            <person name="Kodani S."/>
        </authorList>
    </citation>
    <scope>NUCLEOTIDE SEQUENCE [LARGE SCALE GENOMIC DNA]</scope>
    <source>
        <strain evidence="5">NBRC 3561</strain>
    </source>
</reference>
<keyword evidence="5" id="KW-1185">Reference proteome</keyword>
<evidence type="ECO:0000313" key="5">
    <source>
        <dbReference type="Proteomes" id="UP000217446"/>
    </source>
</evidence>
<dbReference type="InterPro" id="IPR003018">
    <property type="entry name" value="GAF"/>
</dbReference>
<dbReference type="FunFam" id="3.30.565.10:FF:000028">
    <property type="entry name" value="PAS sensor protein"/>
    <property type="match status" value="1"/>
</dbReference>
<dbReference type="InterPro" id="IPR036457">
    <property type="entry name" value="PPM-type-like_dom_sf"/>
</dbReference>
<protein>
    <recommendedName>
        <fullName evidence="6">Histidine kinase</fullName>
    </recommendedName>
</protein>
<dbReference type="PANTHER" id="PTHR43156">
    <property type="entry name" value="STAGE II SPORULATION PROTEIN E-RELATED"/>
    <property type="match status" value="1"/>
</dbReference>
<dbReference type="Pfam" id="PF01590">
    <property type="entry name" value="GAF"/>
    <property type="match status" value="1"/>
</dbReference>
<evidence type="ECO:0000259" key="2">
    <source>
        <dbReference type="SMART" id="SM00065"/>
    </source>
</evidence>
<dbReference type="Gene3D" id="3.60.40.10">
    <property type="entry name" value="PPM-type phosphatase domain"/>
    <property type="match status" value="1"/>
</dbReference>
<dbReference type="GO" id="GO:0016791">
    <property type="term" value="F:phosphatase activity"/>
    <property type="evidence" value="ECO:0007669"/>
    <property type="project" value="TreeGrafter"/>
</dbReference>
<organism evidence="4 5">
    <name type="scientific">Streptomyces olivochromogenes</name>
    <dbReference type="NCBI Taxonomy" id="1963"/>
    <lineage>
        <taxon>Bacteria</taxon>
        <taxon>Bacillati</taxon>
        <taxon>Actinomycetota</taxon>
        <taxon>Actinomycetes</taxon>
        <taxon>Kitasatosporales</taxon>
        <taxon>Streptomycetaceae</taxon>
        <taxon>Streptomyces</taxon>
    </lineage>
</organism>